<dbReference type="PROSITE" id="PS50110">
    <property type="entry name" value="RESPONSE_REGULATORY"/>
    <property type="match status" value="1"/>
</dbReference>
<gene>
    <name evidence="10" type="ORF">BK131_13530</name>
</gene>
<evidence type="ECO:0000256" key="2">
    <source>
        <dbReference type="ARBA" id="ARBA00023012"/>
    </source>
</evidence>
<dbReference type="Proteomes" id="UP000187134">
    <property type="component" value="Unassembled WGS sequence"/>
</dbReference>
<dbReference type="SUPFAM" id="SSF46894">
    <property type="entry name" value="C-terminal effector domain of the bipartite response regulators"/>
    <property type="match status" value="1"/>
</dbReference>
<protein>
    <submittedName>
        <fullName evidence="10">DNA-binding response regulator</fullName>
    </submittedName>
</protein>
<dbReference type="AlphaFoldDB" id="A0A1R1BV61"/>
<dbReference type="Gene3D" id="1.10.10.10">
    <property type="entry name" value="Winged helix-like DNA-binding domain superfamily/Winged helix DNA-binding domain"/>
    <property type="match status" value="1"/>
</dbReference>
<accession>A0A1R1BV61</accession>
<sequence>MNEAVLVIEDEPKIARLLELELQYEGYQVGKAGSGTEGLEKYAEGQWDLILLDVMLPGLSGIEVLRRVRAKDVTVPIIMLTAKDSVEDKVSGLDLGANDYITKPFQIEELLARVRAALRLSAVASVASSASSSTPNAGNDSLEHKDEAEVGWLTVAGLKLNEGTREVSRDGVAIELTPREFDLLVYLLQNQRQVLSRDQIVQAVWGYDYYGDTNVVDVYIRYVRKKVDNGFTPPLIHTVRGVGYVLKEQS</sequence>
<dbReference type="InterPro" id="IPR011006">
    <property type="entry name" value="CheY-like_superfamily"/>
</dbReference>
<comment type="caution">
    <text evidence="10">The sequence shown here is derived from an EMBL/GenBank/DDBJ whole genome shotgun (WGS) entry which is preliminary data.</text>
</comment>
<dbReference type="Pfam" id="PF00486">
    <property type="entry name" value="Trans_reg_C"/>
    <property type="match status" value="1"/>
</dbReference>
<dbReference type="GO" id="GO:0006355">
    <property type="term" value="P:regulation of DNA-templated transcription"/>
    <property type="evidence" value="ECO:0007669"/>
    <property type="project" value="InterPro"/>
</dbReference>
<evidence type="ECO:0000256" key="7">
    <source>
        <dbReference type="PROSITE-ProRule" id="PRU01091"/>
    </source>
</evidence>
<name>A0A1R1BV61_PAEAM</name>
<keyword evidence="5" id="KW-0804">Transcription</keyword>
<dbReference type="PANTHER" id="PTHR48111">
    <property type="entry name" value="REGULATOR OF RPOS"/>
    <property type="match status" value="1"/>
</dbReference>
<dbReference type="FunFam" id="1.10.10.10:FF:000005">
    <property type="entry name" value="Two-component system response regulator"/>
    <property type="match status" value="1"/>
</dbReference>
<dbReference type="Pfam" id="PF00072">
    <property type="entry name" value="Response_reg"/>
    <property type="match status" value="1"/>
</dbReference>
<keyword evidence="1 6" id="KW-0597">Phosphoprotein</keyword>
<dbReference type="InterPro" id="IPR016032">
    <property type="entry name" value="Sig_transdc_resp-reg_C-effctor"/>
</dbReference>
<proteinExistence type="predicted"/>
<evidence type="ECO:0000256" key="6">
    <source>
        <dbReference type="PROSITE-ProRule" id="PRU00169"/>
    </source>
</evidence>
<dbReference type="SUPFAM" id="SSF52172">
    <property type="entry name" value="CheY-like"/>
    <property type="match status" value="1"/>
</dbReference>
<dbReference type="CDD" id="cd17574">
    <property type="entry name" value="REC_OmpR"/>
    <property type="match status" value="1"/>
</dbReference>
<dbReference type="GO" id="GO:0005829">
    <property type="term" value="C:cytosol"/>
    <property type="evidence" value="ECO:0007669"/>
    <property type="project" value="TreeGrafter"/>
</dbReference>
<evidence type="ECO:0000256" key="5">
    <source>
        <dbReference type="ARBA" id="ARBA00023163"/>
    </source>
</evidence>
<dbReference type="FunFam" id="3.40.50.2300:FF:000001">
    <property type="entry name" value="DNA-binding response regulator PhoB"/>
    <property type="match status" value="1"/>
</dbReference>
<evidence type="ECO:0000259" key="8">
    <source>
        <dbReference type="PROSITE" id="PS50110"/>
    </source>
</evidence>
<organism evidence="10 11">
    <name type="scientific">Paenibacillus amylolyticus</name>
    <dbReference type="NCBI Taxonomy" id="1451"/>
    <lineage>
        <taxon>Bacteria</taxon>
        <taxon>Bacillati</taxon>
        <taxon>Bacillota</taxon>
        <taxon>Bacilli</taxon>
        <taxon>Bacillales</taxon>
        <taxon>Paenibacillaceae</taxon>
        <taxon>Paenibacillus</taxon>
    </lineage>
</organism>
<dbReference type="Gene3D" id="3.40.50.2300">
    <property type="match status" value="1"/>
</dbReference>
<keyword evidence="2" id="KW-0902">Two-component regulatory system</keyword>
<dbReference type="RefSeq" id="WP_076332037.1">
    <property type="nucleotide sequence ID" value="NZ_MRTJ01000004.1"/>
</dbReference>
<keyword evidence="4 7" id="KW-0238">DNA-binding</keyword>
<keyword evidence="3" id="KW-0805">Transcription regulation</keyword>
<dbReference type="InterPro" id="IPR039420">
    <property type="entry name" value="WalR-like"/>
</dbReference>
<dbReference type="InterPro" id="IPR001789">
    <property type="entry name" value="Sig_transdc_resp-reg_receiver"/>
</dbReference>
<dbReference type="SMART" id="SM00862">
    <property type="entry name" value="Trans_reg_C"/>
    <property type="match status" value="1"/>
</dbReference>
<evidence type="ECO:0000313" key="11">
    <source>
        <dbReference type="Proteomes" id="UP000187134"/>
    </source>
</evidence>
<dbReference type="GO" id="GO:0032993">
    <property type="term" value="C:protein-DNA complex"/>
    <property type="evidence" value="ECO:0007669"/>
    <property type="project" value="TreeGrafter"/>
</dbReference>
<feature type="domain" description="OmpR/PhoB-type" evidence="9">
    <location>
        <begin position="150"/>
        <end position="248"/>
    </location>
</feature>
<feature type="modified residue" description="4-aspartylphosphate" evidence="6">
    <location>
        <position position="53"/>
    </location>
</feature>
<evidence type="ECO:0000313" key="10">
    <source>
        <dbReference type="EMBL" id="OMF13695.1"/>
    </source>
</evidence>
<dbReference type="Gene3D" id="6.10.250.690">
    <property type="match status" value="1"/>
</dbReference>
<dbReference type="CDD" id="cd00383">
    <property type="entry name" value="trans_reg_C"/>
    <property type="match status" value="1"/>
</dbReference>
<evidence type="ECO:0000256" key="4">
    <source>
        <dbReference type="ARBA" id="ARBA00023125"/>
    </source>
</evidence>
<reference evidence="10 11" key="1">
    <citation type="submission" date="2016-11" db="EMBL/GenBank/DDBJ databases">
        <title>Paenibacillus species isolates.</title>
        <authorList>
            <person name="Beno S.M."/>
        </authorList>
    </citation>
    <scope>NUCLEOTIDE SEQUENCE [LARGE SCALE GENOMIC DNA]</scope>
    <source>
        <strain evidence="10 11">FSL H8-0246</strain>
    </source>
</reference>
<feature type="DNA-binding region" description="OmpR/PhoB-type" evidence="7">
    <location>
        <begin position="150"/>
        <end position="248"/>
    </location>
</feature>
<feature type="domain" description="Response regulatory" evidence="8">
    <location>
        <begin position="4"/>
        <end position="118"/>
    </location>
</feature>
<dbReference type="PROSITE" id="PS51755">
    <property type="entry name" value="OMPR_PHOB"/>
    <property type="match status" value="1"/>
</dbReference>
<dbReference type="InterPro" id="IPR036388">
    <property type="entry name" value="WH-like_DNA-bd_sf"/>
</dbReference>
<dbReference type="EMBL" id="MRTJ01000004">
    <property type="protein sequence ID" value="OMF13695.1"/>
    <property type="molecule type" value="Genomic_DNA"/>
</dbReference>
<evidence type="ECO:0000259" key="9">
    <source>
        <dbReference type="PROSITE" id="PS51755"/>
    </source>
</evidence>
<dbReference type="GO" id="GO:0000976">
    <property type="term" value="F:transcription cis-regulatory region binding"/>
    <property type="evidence" value="ECO:0007669"/>
    <property type="project" value="TreeGrafter"/>
</dbReference>
<dbReference type="SMART" id="SM00448">
    <property type="entry name" value="REC"/>
    <property type="match status" value="1"/>
</dbReference>
<dbReference type="PANTHER" id="PTHR48111:SF22">
    <property type="entry name" value="REGULATOR OF RPOS"/>
    <property type="match status" value="1"/>
</dbReference>
<dbReference type="GO" id="GO:0000156">
    <property type="term" value="F:phosphorelay response regulator activity"/>
    <property type="evidence" value="ECO:0007669"/>
    <property type="project" value="TreeGrafter"/>
</dbReference>
<evidence type="ECO:0000256" key="1">
    <source>
        <dbReference type="ARBA" id="ARBA00022553"/>
    </source>
</evidence>
<dbReference type="OrthoDB" id="9790442at2"/>
<dbReference type="InterPro" id="IPR001867">
    <property type="entry name" value="OmpR/PhoB-type_DNA-bd"/>
</dbReference>
<evidence type="ECO:0000256" key="3">
    <source>
        <dbReference type="ARBA" id="ARBA00023015"/>
    </source>
</evidence>